<organism evidence="4 5">
    <name type="scientific">Rhizoclosmatium globosum</name>
    <dbReference type="NCBI Taxonomy" id="329046"/>
    <lineage>
        <taxon>Eukaryota</taxon>
        <taxon>Fungi</taxon>
        <taxon>Fungi incertae sedis</taxon>
        <taxon>Chytridiomycota</taxon>
        <taxon>Chytridiomycota incertae sedis</taxon>
        <taxon>Chytridiomycetes</taxon>
        <taxon>Chytridiales</taxon>
        <taxon>Chytriomycetaceae</taxon>
        <taxon>Rhizoclosmatium</taxon>
    </lineage>
</organism>
<feature type="domain" description="N-acetyltransferase" evidence="3">
    <location>
        <begin position="1"/>
        <end position="178"/>
    </location>
</feature>
<dbReference type="PROSITE" id="PS51186">
    <property type="entry name" value="GNAT"/>
    <property type="match status" value="1"/>
</dbReference>
<dbReference type="Pfam" id="PF00583">
    <property type="entry name" value="Acetyltransf_1"/>
    <property type="match status" value="1"/>
</dbReference>
<evidence type="ECO:0000313" key="5">
    <source>
        <dbReference type="Proteomes" id="UP000193642"/>
    </source>
</evidence>
<dbReference type="InterPro" id="IPR016181">
    <property type="entry name" value="Acyl_CoA_acyltransferase"/>
</dbReference>
<protein>
    <submittedName>
        <fullName evidence="4">Acyl-CoA N-acyltransferase</fullName>
    </submittedName>
</protein>
<dbReference type="PANTHER" id="PTHR43877">
    <property type="entry name" value="AMINOALKYLPHOSPHONATE N-ACETYLTRANSFERASE-RELATED-RELATED"/>
    <property type="match status" value="1"/>
</dbReference>
<dbReference type="CDD" id="cd04301">
    <property type="entry name" value="NAT_SF"/>
    <property type="match status" value="1"/>
</dbReference>
<dbReference type="AlphaFoldDB" id="A0A1Y2CL25"/>
<dbReference type="Proteomes" id="UP000193642">
    <property type="component" value="Unassembled WGS sequence"/>
</dbReference>
<keyword evidence="2 4" id="KW-0012">Acyltransferase</keyword>
<evidence type="ECO:0000259" key="3">
    <source>
        <dbReference type="PROSITE" id="PS51186"/>
    </source>
</evidence>
<name>A0A1Y2CL25_9FUNG</name>
<dbReference type="OrthoDB" id="2106110at2759"/>
<keyword evidence="1 4" id="KW-0808">Transferase</keyword>
<proteinExistence type="predicted"/>
<dbReference type="GO" id="GO:0016747">
    <property type="term" value="F:acyltransferase activity, transferring groups other than amino-acyl groups"/>
    <property type="evidence" value="ECO:0007669"/>
    <property type="project" value="InterPro"/>
</dbReference>
<evidence type="ECO:0000256" key="1">
    <source>
        <dbReference type="ARBA" id="ARBA00022679"/>
    </source>
</evidence>
<evidence type="ECO:0000313" key="4">
    <source>
        <dbReference type="EMBL" id="ORY47700.1"/>
    </source>
</evidence>
<gene>
    <name evidence="4" type="ORF">BCR33DRAFT_782793</name>
</gene>
<dbReference type="STRING" id="329046.A0A1Y2CL25"/>
<dbReference type="SUPFAM" id="SSF55729">
    <property type="entry name" value="Acyl-CoA N-acyltransferases (Nat)"/>
    <property type="match status" value="1"/>
</dbReference>
<keyword evidence="5" id="KW-1185">Reference proteome</keyword>
<reference evidence="4 5" key="1">
    <citation type="submission" date="2016-07" db="EMBL/GenBank/DDBJ databases">
        <title>Pervasive Adenine N6-methylation of Active Genes in Fungi.</title>
        <authorList>
            <consortium name="DOE Joint Genome Institute"/>
            <person name="Mondo S.J."/>
            <person name="Dannebaum R.O."/>
            <person name="Kuo R.C."/>
            <person name="Labutti K."/>
            <person name="Haridas S."/>
            <person name="Kuo A."/>
            <person name="Salamov A."/>
            <person name="Ahrendt S.R."/>
            <person name="Lipzen A."/>
            <person name="Sullivan W."/>
            <person name="Andreopoulos W.B."/>
            <person name="Clum A."/>
            <person name="Lindquist E."/>
            <person name="Daum C."/>
            <person name="Ramamoorthy G.K."/>
            <person name="Gryganskyi A."/>
            <person name="Culley D."/>
            <person name="Magnuson J.K."/>
            <person name="James T.Y."/>
            <person name="O'Malley M.A."/>
            <person name="Stajich J.E."/>
            <person name="Spatafora J.W."/>
            <person name="Visel A."/>
            <person name="Grigoriev I.V."/>
        </authorList>
    </citation>
    <scope>NUCLEOTIDE SEQUENCE [LARGE SCALE GENOMIC DNA]</scope>
    <source>
        <strain evidence="4 5">JEL800</strain>
    </source>
</reference>
<dbReference type="EMBL" id="MCGO01000013">
    <property type="protein sequence ID" value="ORY47700.1"/>
    <property type="molecule type" value="Genomic_DNA"/>
</dbReference>
<accession>A0A1Y2CL25</accession>
<evidence type="ECO:0000256" key="2">
    <source>
        <dbReference type="ARBA" id="ARBA00023315"/>
    </source>
</evidence>
<comment type="caution">
    <text evidence="4">The sequence shown here is derived from an EMBL/GenBank/DDBJ whole genome shotgun (WGS) entry which is preliminary data.</text>
</comment>
<sequence length="178" mass="20718">MIIIRATEQHWAALSLIAKDTFVDTFGHLYAAKDLEAHIQNKYNQAVMVHEINTEHVYLVCEDDDKAGEAPFGFCQLKPDSRSELMPEDEYASPCWEIHRFYIRKEKQGVRAGAKLMEFAMERIKEAGVKSIWLSVWSENYRAQKFYEKFGIKHSGKTFTYWVGNHADLEFLYVGKLD</sequence>
<dbReference type="InterPro" id="IPR000182">
    <property type="entry name" value="GNAT_dom"/>
</dbReference>
<dbReference type="Gene3D" id="3.40.630.30">
    <property type="match status" value="1"/>
</dbReference>
<dbReference type="InterPro" id="IPR050832">
    <property type="entry name" value="Bact_Acetyltransf"/>
</dbReference>